<evidence type="ECO:0008006" key="3">
    <source>
        <dbReference type="Google" id="ProtNLM"/>
    </source>
</evidence>
<keyword evidence="2" id="KW-1185">Reference proteome</keyword>
<accession>A0A7C8IBA5</accession>
<evidence type="ECO:0000313" key="1">
    <source>
        <dbReference type="EMBL" id="KAF2875188.1"/>
    </source>
</evidence>
<dbReference type="SUPFAM" id="SSF54427">
    <property type="entry name" value="NTF2-like"/>
    <property type="match status" value="1"/>
</dbReference>
<dbReference type="AlphaFoldDB" id="A0A7C8IBA5"/>
<proteinExistence type="predicted"/>
<organism evidence="1 2">
    <name type="scientific">Massariosphaeria phaeospora</name>
    <dbReference type="NCBI Taxonomy" id="100035"/>
    <lineage>
        <taxon>Eukaryota</taxon>
        <taxon>Fungi</taxon>
        <taxon>Dikarya</taxon>
        <taxon>Ascomycota</taxon>
        <taxon>Pezizomycotina</taxon>
        <taxon>Dothideomycetes</taxon>
        <taxon>Pleosporomycetidae</taxon>
        <taxon>Pleosporales</taxon>
        <taxon>Pleosporales incertae sedis</taxon>
        <taxon>Massariosphaeria</taxon>
    </lineage>
</organism>
<dbReference type="Gene3D" id="3.10.450.50">
    <property type="match status" value="1"/>
</dbReference>
<reference evidence="1 2" key="1">
    <citation type="submission" date="2020-01" db="EMBL/GenBank/DDBJ databases">
        <authorList>
            <consortium name="DOE Joint Genome Institute"/>
            <person name="Haridas S."/>
            <person name="Albert R."/>
            <person name="Binder M."/>
            <person name="Bloem J."/>
            <person name="Labutti K."/>
            <person name="Salamov A."/>
            <person name="Andreopoulos B."/>
            <person name="Baker S.E."/>
            <person name="Barry K."/>
            <person name="Bills G."/>
            <person name="Bluhm B.H."/>
            <person name="Cannon C."/>
            <person name="Castanera R."/>
            <person name="Culley D.E."/>
            <person name="Daum C."/>
            <person name="Ezra D."/>
            <person name="Gonzalez J.B."/>
            <person name="Henrissat B."/>
            <person name="Kuo A."/>
            <person name="Liang C."/>
            <person name="Lipzen A."/>
            <person name="Lutzoni F."/>
            <person name="Magnuson J."/>
            <person name="Mondo S."/>
            <person name="Nolan M."/>
            <person name="Ohm R."/>
            <person name="Pangilinan J."/>
            <person name="Park H.-J.H."/>
            <person name="Ramirez L."/>
            <person name="Alfaro M."/>
            <person name="Sun H."/>
            <person name="Tritt A."/>
            <person name="Yoshinaga Y."/>
            <person name="Zwiers L.-H.L."/>
            <person name="Turgeon B.G."/>
            <person name="Goodwin S.B."/>
            <person name="Spatafora J.W."/>
            <person name="Crous P.W."/>
            <person name="Grigoriev I.V."/>
        </authorList>
    </citation>
    <scope>NUCLEOTIDE SEQUENCE [LARGE SCALE GENOMIC DNA]</scope>
    <source>
        <strain evidence="1 2">CBS 611.86</strain>
    </source>
</reference>
<dbReference type="EMBL" id="JAADJZ010000005">
    <property type="protein sequence ID" value="KAF2875188.1"/>
    <property type="molecule type" value="Genomic_DNA"/>
</dbReference>
<comment type="caution">
    <text evidence="1">The sequence shown here is derived from an EMBL/GenBank/DDBJ whole genome shotgun (WGS) entry which is preliminary data.</text>
</comment>
<dbReference type="InterPro" id="IPR032710">
    <property type="entry name" value="NTF2-like_dom_sf"/>
</dbReference>
<dbReference type="PANTHER" id="PTHR39598:SF1">
    <property type="entry name" value="AUSTINOID BIOSYNTHESIS CLUSTERS PROTEIN F-RELATED"/>
    <property type="match status" value="1"/>
</dbReference>
<dbReference type="Proteomes" id="UP000481861">
    <property type="component" value="Unassembled WGS sequence"/>
</dbReference>
<name>A0A7C8IBA5_9PLEO</name>
<dbReference type="InterPro" id="IPR050977">
    <property type="entry name" value="Fungal_Meroterpenoid_Isomerase"/>
</dbReference>
<dbReference type="PANTHER" id="PTHR39598">
    <property type="entry name" value="AUSTINOL SYNTHESIS PROTEIN F-RELATED"/>
    <property type="match status" value="1"/>
</dbReference>
<evidence type="ECO:0000313" key="2">
    <source>
        <dbReference type="Proteomes" id="UP000481861"/>
    </source>
</evidence>
<protein>
    <recommendedName>
        <fullName evidence="3">SnoaL-like domain-containing protein</fullName>
    </recommendedName>
</protein>
<gene>
    <name evidence="1" type="ORF">BDV95DRAFT_486549</name>
</gene>
<sequence length="151" mass="16836">MAPSVALIALANTFLSHFCSLDMDQMLSIRTSDCVQVIGPASMDRPAMDNAAFRSAYGSVLRHFRSMSMETKSILTDTERNVVVLHVQSRATTIGPRYDMEYIFILHATADAKALNRIEEFIDSATAKTQWTQLQEAIVALEEMKHVPNAQ</sequence>
<dbReference type="OrthoDB" id="3758478at2759"/>